<dbReference type="GO" id="GO:0042281">
    <property type="term" value="F:dolichyl pyrophosphate Man9GlcNAc2 alpha-1,3-glucosyltransferase activity"/>
    <property type="evidence" value="ECO:0007669"/>
    <property type="project" value="TreeGrafter"/>
</dbReference>
<sequence>MDAQNDLSRYNFFVVCQQNIYSEKYLKKDLFSEILICLNRKISSKFTLLFIALIAVFFRVVVGLGPYSGYNDPPQYGDYEAQRHWQYYFILNTIITSFLSPIYFYYYQNKGQNQPITHPHNSGNSKFILIIYLNVQYCLNIRYIETPFNDLKYWRIDYPPLTAYISWICGYFSNLYDPKSIELFESRYRIILTFIIFPKETYFQYRGFESSGHKAFMRLTVLILDLAIFIPSIILCVNLESKKFSSTYKNIIINIALLCPPFIFIDHGHFQYNCVMLGLTLLGKYSISDINRCPFVRLILNPLA</sequence>
<evidence type="ECO:0000256" key="7">
    <source>
        <dbReference type="ARBA" id="ARBA00022824"/>
    </source>
</evidence>
<dbReference type="InParanoid" id="A0A0V0QPR3"/>
<dbReference type="UniPathway" id="UPA00378"/>
<evidence type="ECO:0000313" key="12">
    <source>
        <dbReference type="Proteomes" id="UP000054937"/>
    </source>
</evidence>
<proteinExistence type="inferred from homology"/>
<dbReference type="EMBL" id="LDAU01000120">
    <property type="protein sequence ID" value="KRX04302.1"/>
    <property type="molecule type" value="Genomic_DNA"/>
</dbReference>
<feature type="transmembrane region" description="Helical" evidence="10">
    <location>
        <begin position="127"/>
        <end position="144"/>
    </location>
</feature>
<accession>A0A0V0QPR3</accession>
<keyword evidence="5 10" id="KW-0808">Transferase</keyword>
<dbReference type="OrthoDB" id="339981at2759"/>
<feature type="transmembrane region" description="Helical" evidence="10">
    <location>
        <begin position="46"/>
        <end position="67"/>
    </location>
</feature>
<comment type="subcellular location">
    <subcellularLocation>
        <location evidence="1 10">Endoplasmic reticulum membrane</location>
        <topology evidence="1 10">Multi-pass membrane protein</topology>
    </subcellularLocation>
</comment>
<evidence type="ECO:0000313" key="11">
    <source>
        <dbReference type="EMBL" id="KRX04302.1"/>
    </source>
</evidence>
<feature type="transmembrane region" description="Helical" evidence="10">
    <location>
        <begin position="217"/>
        <end position="239"/>
    </location>
</feature>
<evidence type="ECO:0000256" key="2">
    <source>
        <dbReference type="ARBA" id="ARBA00004922"/>
    </source>
</evidence>
<dbReference type="Pfam" id="PF03155">
    <property type="entry name" value="Alg6_Alg8"/>
    <property type="match status" value="1"/>
</dbReference>
<evidence type="ECO:0000256" key="5">
    <source>
        <dbReference type="ARBA" id="ARBA00022679"/>
    </source>
</evidence>
<dbReference type="PANTHER" id="PTHR12413">
    <property type="entry name" value="DOLICHYL GLYCOSYLTRANSFERASE"/>
    <property type="match status" value="1"/>
</dbReference>
<keyword evidence="7 10" id="KW-0256">Endoplasmic reticulum</keyword>
<dbReference type="AlphaFoldDB" id="A0A0V0QPR3"/>
<keyword evidence="4 10" id="KW-0328">Glycosyltransferase</keyword>
<reference evidence="11 12" key="1">
    <citation type="journal article" date="2015" name="Sci. Rep.">
        <title>Genome of the facultative scuticociliatosis pathogen Pseudocohnilembus persalinus provides insight into its virulence through horizontal gene transfer.</title>
        <authorList>
            <person name="Xiong J."/>
            <person name="Wang G."/>
            <person name="Cheng J."/>
            <person name="Tian M."/>
            <person name="Pan X."/>
            <person name="Warren A."/>
            <person name="Jiang C."/>
            <person name="Yuan D."/>
            <person name="Miao W."/>
        </authorList>
    </citation>
    <scope>NUCLEOTIDE SEQUENCE [LARGE SCALE GENOMIC DNA]</scope>
    <source>
        <strain evidence="11">36N120E</strain>
    </source>
</reference>
<keyword evidence="12" id="KW-1185">Reference proteome</keyword>
<organism evidence="11 12">
    <name type="scientific">Pseudocohnilembus persalinus</name>
    <name type="common">Ciliate</name>
    <dbReference type="NCBI Taxonomy" id="266149"/>
    <lineage>
        <taxon>Eukaryota</taxon>
        <taxon>Sar</taxon>
        <taxon>Alveolata</taxon>
        <taxon>Ciliophora</taxon>
        <taxon>Intramacronucleata</taxon>
        <taxon>Oligohymenophorea</taxon>
        <taxon>Scuticociliatia</taxon>
        <taxon>Philasterida</taxon>
        <taxon>Pseudocohnilembidae</taxon>
        <taxon>Pseudocohnilembus</taxon>
    </lineage>
</organism>
<feature type="transmembrane region" description="Helical" evidence="10">
    <location>
        <begin position="251"/>
        <end position="270"/>
    </location>
</feature>
<evidence type="ECO:0000256" key="1">
    <source>
        <dbReference type="ARBA" id="ARBA00004477"/>
    </source>
</evidence>
<dbReference type="Proteomes" id="UP000054937">
    <property type="component" value="Unassembled WGS sequence"/>
</dbReference>
<evidence type="ECO:0000256" key="9">
    <source>
        <dbReference type="ARBA" id="ARBA00023136"/>
    </source>
</evidence>
<dbReference type="InterPro" id="IPR004856">
    <property type="entry name" value="Glyco_trans_ALG6/ALG8"/>
</dbReference>
<evidence type="ECO:0000256" key="6">
    <source>
        <dbReference type="ARBA" id="ARBA00022692"/>
    </source>
</evidence>
<evidence type="ECO:0000256" key="3">
    <source>
        <dbReference type="ARBA" id="ARBA00008715"/>
    </source>
</evidence>
<protein>
    <recommendedName>
        <fullName evidence="10">Alpha-1,3-glucosyltransferase</fullName>
        <ecNumber evidence="10">2.4.1.-</ecNumber>
    </recommendedName>
</protein>
<evidence type="ECO:0000256" key="4">
    <source>
        <dbReference type="ARBA" id="ARBA00022676"/>
    </source>
</evidence>
<evidence type="ECO:0000256" key="10">
    <source>
        <dbReference type="RuleBase" id="RU363110"/>
    </source>
</evidence>
<feature type="transmembrane region" description="Helical" evidence="10">
    <location>
        <begin position="87"/>
        <end position="106"/>
    </location>
</feature>
<dbReference type="GO" id="GO:0005789">
    <property type="term" value="C:endoplasmic reticulum membrane"/>
    <property type="evidence" value="ECO:0007669"/>
    <property type="project" value="UniProtKB-SubCell"/>
</dbReference>
<keyword evidence="8 10" id="KW-1133">Transmembrane helix</keyword>
<dbReference type="EC" id="2.4.1.-" evidence="10"/>
<dbReference type="PANTHER" id="PTHR12413:SF1">
    <property type="entry name" value="DOLICHYL PYROPHOSPHATE MAN9GLCNAC2 ALPHA-1,3-GLUCOSYLTRANSFERASE"/>
    <property type="match status" value="1"/>
</dbReference>
<keyword evidence="6 10" id="KW-0812">Transmembrane</keyword>
<evidence type="ECO:0000256" key="8">
    <source>
        <dbReference type="ARBA" id="ARBA00022989"/>
    </source>
</evidence>
<comment type="caution">
    <text evidence="11">The sequence shown here is derived from an EMBL/GenBank/DDBJ whole genome shotgun (WGS) entry which is preliminary data.</text>
</comment>
<gene>
    <name evidence="11" type="ORF">PPERSA_11426</name>
</gene>
<comment type="similarity">
    <text evidence="3 10">Belongs to the ALG6/ALG8 glucosyltransferase family.</text>
</comment>
<comment type="caution">
    <text evidence="10">Lacks conserved residue(s) required for the propagation of feature annotation.</text>
</comment>
<comment type="pathway">
    <text evidence="2 10">Protein modification; protein glycosylation.</text>
</comment>
<name>A0A0V0QPR3_PSEPJ</name>
<keyword evidence="9 10" id="KW-0472">Membrane</keyword>